<evidence type="ECO:0000259" key="4">
    <source>
        <dbReference type="PROSITE" id="PS50043"/>
    </source>
</evidence>
<dbReference type="SMART" id="SM00421">
    <property type="entry name" value="HTH_LUXR"/>
    <property type="match status" value="1"/>
</dbReference>
<keyword evidence="7" id="KW-1185">Reference proteome</keyword>
<dbReference type="AlphaFoldDB" id="A0AAE4LLF4"/>
<dbReference type="InterPro" id="IPR000792">
    <property type="entry name" value="Tscrpt_reg_LuxR_C"/>
</dbReference>
<evidence type="ECO:0000256" key="3">
    <source>
        <dbReference type="ARBA" id="ARBA00023163"/>
    </source>
</evidence>
<gene>
    <name evidence="5" type="ORF">F2A26_09950</name>
    <name evidence="6" type="ORF">RVH17_06645</name>
</gene>
<dbReference type="PANTHER" id="PTHR44688:SF16">
    <property type="entry name" value="DNA-BINDING TRANSCRIPTIONAL ACTIVATOR DEVR_DOSR"/>
    <property type="match status" value="1"/>
</dbReference>
<dbReference type="SUPFAM" id="SSF46894">
    <property type="entry name" value="C-terminal effector domain of the bipartite response regulators"/>
    <property type="match status" value="1"/>
</dbReference>
<keyword evidence="2" id="KW-0238">DNA-binding</keyword>
<keyword evidence="1" id="KW-0805">Transcription regulation</keyword>
<evidence type="ECO:0000313" key="7">
    <source>
        <dbReference type="Proteomes" id="UP000324870"/>
    </source>
</evidence>
<evidence type="ECO:0000313" key="5">
    <source>
        <dbReference type="EMBL" id="KAA3158852.1"/>
    </source>
</evidence>
<evidence type="ECO:0000256" key="1">
    <source>
        <dbReference type="ARBA" id="ARBA00023015"/>
    </source>
</evidence>
<dbReference type="InterPro" id="IPR036388">
    <property type="entry name" value="WH-like_DNA-bd_sf"/>
</dbReference>
<dbReference type="RefSeq" id="WP_009596947.1">
    <property type="nucleotide sequence ID" value="NZ_BAAFKU010000027.1"/>
</dbReference>
<name>A0AAE4LLF4_9BACT</name>
<dbReference type="GO" id="GO:0003677">
    <property type="term" value="F:DNA binding"/>
    <property type="evidence" value="ECO:0007669"/>
    <property type="project" value="UniProtKB-KW"/>
</dbReference>
<dbReference type="Gene3D" id="1.10.10.10">
    <property type="entry name" value="Winged helix-like DNA-binding domain superfamily/Winged helix DNA-binding domain"/>
    <property type="match status" value="1"/>
</dbReference>
<protein>
    <submittedName>
        <fullName evidence="6">Helix-turn-helix transcriptional regulator</fullName>
    </submittedName>
</protein>
<sequence length="251" mass="28837">MNIVSTLNEKLLRQNFDDEHSEALLWEECRQTALAYVRTENALAVLSDLQSNTSRIYNGRTAVRLGLAEHTTEETIASIWEEKIFDRIHPDDLLEKHTQELRFFGFLQEIPIAERVNYYVSGQIRMRDATDIYVPIRHRMFYIGSTPNGSLRMALCLYDSVCTVQPDYTFVNSATGEIISPETRRSDNLLSDREKEVLQLISAGKMSKEIAILLSISIHTVNRHRQNILSKLKADTSIEACRIAEYMHLIS</sequence>
<dbReference type="PRINTS" id="PR00038">
    <property type="entry name" value="HTHLUXR"/>
</dbReference>
<proteinExistence type="predicted"/>
<reference evidence="6" key="2">
    <citation type="submission" date="2023-10" db="EMBL/GenBank/DDBJ databases">
        <title>Genome Sequence of the Bacteria from From Gut Wall in Crohn's Disease.</title>
        <authorList>
            <person name="Rodriguez-Palacios A."/>
        </authorList>
    </citation>
    <scope>NUCLEOTIDE SEQUENCE</scope>
    <source>
        <strain evidence="6">CavFT-hAR58</strain>
    </source>
</reference>
<dbReference type="Proteomes" id="UP000324870">
    <property type="component" value="Unassembled WGS sequence"/>
</dbReference>
<feature type="domain" description="HTH luxR-type" evidence="4">
    <location>
        <begin position="183"/>
        <end position="248"/>
    </location>
</feature>
<dbReference type="EMBL" id="JAWDES010000005">
    <property type="protein sequence ID" value="MDU0259793.1"/>
    <property type="molecule type" value="Genomic_DNA"/>
</dbReference>
<evidence type="ECO:0000256" key="2">
    <source>
        <dbReference type="ARBA" id="ARBA00023125"/>
    </source>
</evidence>
<reference evidence="5 7" key="1">
    <citation type="journal article" date="2019" name="Nat. Med.">
        <title>A library of human gut bacterial isolates paired with longitudinal multiomics data enables mechanistic microbiome research.</title>
        <authorList>
            <person name="Poyet M."/>
            <person name="Groussin M."/>
            <person name="Gibbons S.M."/>
            <person name="Avila-Pacheco J."/>
            <person name="Jiang X."/>
            <person name="Kearney S.M."/>
            <person name="Perrotta A.R."/>
            <person name="Berdy B."/>
            <person name="Zhao S."/>
            <person name="Lieberman T.D."/>
            <person name="Swanson P.K."/>
            <person name="Smith M."/>
            <person name="Roesemann S."/>
            <person name="Alexander J.E."/>
            <person name="Rich S.A."/>
            <person name="Livny J."/>
            <person name="Vlamakis H."/>
            <person name="Clish C."/>
            <person name="Bullock K."/>
            <person name="Deik A."/>
            <person name="Scott J."/>
            <person name="Pierce K.A."/>
            <person name="Xavier R.J."/>
            <person name="Alm E.J."/>
        </authorList>
    </citation>
    <scope>NUCLEOTIDE SEQUENCE [LARGE SCALE GENOMIC DNA]</scope>
    <source>
        <strain evidence="5 7">BIOML-A1</strain>
    </source>
</reference>
<dbReference type="Pfam" id="PF00196">
    <property type="entry name" value="GerE"/>
    <property type="match status" value="1"/>
</dbReference>
<dbReference type="Gene3D" id="3.30.450.20">
    <property type="entry name" value="PAS domain"/>
    <property type="match status" value="1"/>
</dbReference>
<dbReference type="GeneID" id="79838145"/>
<accession>A0AAE4LLF4</accession>
<dbReference type="OMA" id="QNLESIW"/>
<dbReference type="InterPro" id="IPR016032">
    <property type="entry name" value="Sig_transdc_resp-reg_C-effctor"/>
</dbReference>
<dbReference type="PROSITE" id="PS00622">
    <property type="entry name" value="HTH_LUXR_1"/>
    <property type="match status" value="1"/>
</dbReference>
<organism evidence="6 8">
    <name type="scientific">Alistipes finegoldii</name>
    <dbReference type="NCBI Taxonomy" id="214856"/>
    <lineage>
        <taxon>Bacteria</taxon>
        <taxon>Pseudomonadati</taxon>
        <taxon>Bacteroidota</taxon>
        <taxon>Bacteroidia</taxon>
        <taxon>Bacteroidales</taxon>
        <taxon>Rikenellaceae</taxon>
        <taxon>Alistipes</taxon>
    </lineage>
</organism>
<dbReference type="CDD" id="cd06170">
    <property type="entry name" value="LuxR_C_like"/>
    <property type="match status" value="1"/>
</dbReference>
<dbReference type="PROSITE" id="PS50043">
    <property type="entry name" value="HTH_LUXR_2"/>
    <property type="match status" value="1"/>
</dbReference>
<evidence type="ECO:0000313" key="6">
    <source>
        <dbReference type="EMBL" id="MDU0259793.1"/>
    </source>
</evidence>
<dbReference type="EMBL" id="VVND01000015">
    <property type="protein sequence ID" value="KAA3158852.1"/>
    <property type="molecule type" value="Genomic_DNA"/>
</dbReference>
<dbReference type="GO" id="GO:0006355">
    <property type="term" value="P:regulation of DNA-templated transcription"/>
    <property type="evidence" value="ECO:0007669"/>
    <property type="project" value="InterPro"/>
</dbReference>
<comment type="caution">
    <text evidence="6">The sequence shown here is derived from an EMBL/GenBank/DDBJ whole genome shotgun (WGS) entry which is preliminary data.</text>
</comment>
<keyword evidence="3" id="KW-0804">Transcription</keyword>
<dbReference type="PANTHER" id="PTHR44688">
    <property type="entry name" value="DNA-BINDING TRANSCRIPTIONAL ACTIVATOR DEVR_DOSR"/>
    <property type="match status" value="1"/>
</dbReference>
<dbReference type="Proteomes" id="UP001181347">
    <property type="component" value="Unassembled WGS sequence"/>
</dbReference>
<evidence type="ECO:0000313" key="8">
    <source>
        <dbReference type="Proteomes" id="UP001181347"/>
    </source>
</evidence>